<protein>
    <submittedName>
        <fullName evidence="1">Uncharacterized protein</fullName>
    </submittedName>
</protein>
<keyword evidence="2" id="KW-1185">Reference proteome</keyword>
<dbReference type="EMBL" id="CP108136">
    <property type="protein sequence ID" value="WTP70529.1"/>
    <property type="molecule type" value="Genomic_DNA"/>
</dbReference>
<proteinExistence type="predicted"/>
<geneLocation type="plasmid" evidence="1 2">
    <name>unnamed1</name>
</geneLocation>
<gene>
    <name evidence="1" type="ORF">OG560_34310</name>
</gene>
<dbReference type="Proteomes" id="UP001622496">
    <property type="component" value="Plasmid unnamed1"/>
</dbReference>
<organism evidence="1 2">
    <name type="scientific">[Kitasatospora] papulosa</name>
    <dbReference type="NCBI Taxonomy" id="1464011"/>
    <lineage>
        <taxon>Bacteria</taxon>
        <taxon>Bacillati</taxon>
        <taxon>Actinomycetota</taxon>
        <taxon>Actinomycetes</taxon>
        <taxon>Kitasatosporales</taxon>
        <taxon>Streptomycetaceae</taxon>
        <taxon>Streptomyces</taxon>
    </lineage>
</organism>
<accession>A0ABZ1KG75</accession>
<keyword evidence="1" id="KW-0614">Plasmid</keyword>
<evidence type="ECO:0000313" key="1">
    <source>
        <dbReference type="EMBL" id="WTP70529.1"/>
    </source>
</evidence>
<dbReference type="RefSeq" id="WP_327330493.1">
    <property type="nucleotide sequence ID" value="NZ_CP108136.1"/>
</dbReference>
<name>A0ABZ1KG75_9ACTN</name>
<reference evidence="1 2" key="1">
    <citation type="submission" date="2022-10" db="EMBL/GenBank/DDBJ databases">
        <title>The complete genomes of actinobacterial strains from the NBC collection.</title>
        <authorList>
            <person name="Joergensen T.S."/>
            <person name="Alvarez Arevalo M."/>
            <person name="Sterndorff E.B."/>
            <person name="Faurdal D."/>
            <person name="Vuksanovic O."/>
            <person name="Mourched A.-S."/>
            <person name="Charusanti P."/>
            <person name="Shaw S."/>
            <person name="Blin K."/>
            <person name="Weber T."/>
        </authorList>
    </citation>
    <scope>NUCLEOTIDE SEQUENCE [LARGE SCALE GENOMIC DNA]</scope>
    <source>
        <strain evidence="1 2">NBC_00185</strain>
        <plasmid evidence="1 2">unnamed1</plasmid>
    </source>
</reference>
<sequence>MIDLTAALSQEQTLLLTTMAQQYLMEGQWPVWQFTVDTLDRHDLDAEELIRSLPRVGSTGHVGPSYGLTTHISFHISDDDRPALTIAAAVHVFELQPYVADPFLRVLHMLIATQRSAPLSTQKAARPRFTGEDIERELPGLPKGFLARLPDVLTHEPATWGGSSGTEDGAWWRELRREIRQYRNATTLHEYVQTTARLITEQAKALPAPHPLVPAPAPTPAVGSYVAKELIAELEAKDTTFRTDKLLALVRELNANYADEHPYACQMLLRAILDHIPPVFGQEKFQHVVAHGPWGRTEKVYMKQLTEFRASADDALHRQIGTRTSRFSIGDLPTRASVNALLEGVLDHLPVIQQQES</sequence>
<evidence type="ECO:0000313" key="2">
    <source>
        <dbReference type="Proteomes" id="UP001622496"/>
    </source>
</evidence>